<evidence type="ECO:0000313" key="1">
    <source>
        <dbReference type="EMBL" id="KAK0157280.1"/>
    </source>
</evidence>
<reference evidence="1" key="2">
    <citation type="submission" date="2023-03" db="EMBL/GenBank/DDBJ databases">
        <authorList>
            <person name="Inwood S.N."/>
            <person name="Skelly J.G."/>
            <person name="Guhlin J."/>
            <person name="Harrop T.W.R."/>
            <person name="Goldson S.G."/>
            <person name="Dearden P.K."/>
        </authorList>
    </citation>
    <scope>NUCLEOTIDE SEQUENCE</scope>
    <source>
        <strain evidence="1">Irish</strain>
        <tissue evidence="1">Whole body</tissue>
    </source>
</reference>
<sequence>MIDEEMLKKRIQLSREKVAYCEYRGNNSDLSEEEVRTLDKSRTRNVTIRNGSSQIKEKLDLNQESQVDFDHRDTLYSSGEPPVENMNRFSLNDSMQTGKTNSLLQFVQNANMEKRYKNADNQPQDYLLKDTQANENYSLLQNNQPNHQVTFPKVINSVDTSRIPQKPYPSNTQNFEYSVKNSVHDAPQNQLSRASHSAVNKNVDNSMNNNASNDNNYPNETRQTYPAHTGCYPYVLQINAYPSLPPYNIPQNKFINYSEVSVNNINNGQNPINENNQHPADNHFAVNYPNAVEPLNPIEPVHCGHYNQHPQLNFSQILHI</sequence>
<dbReference type="Proteomes" id="UP001168990">
    <property type="component" value="Unassembled WGS sequence"/>
</dbReference>
<keyword evidence="2" id="KW-1185">Reference proteome</keyword>
<organism evidence="1 2">
    <name type="scientific">Microctonus aethiopoides</name>
    <dbReference type="NCBI Taxonomy" id="144406"/>
    <lineage>
        <taxon>Eukaryota</taxon>
        <taxon>Metazoa</taxon>
        <taxon>Ecdysozoa</taxon>
        <taxon>Arthropoda</taxon>
        <taxon>Hexapoda</taxon>
        <taxon>Insecta</taxon>
        <taxon>Pterygota</taxon>
        <taxon>Neoptera</taxon>
        <taxon>Endopterygota</taxon>
        <taxon>Hymenoptera</taxon>
        <taxon>Apocrita</taxon>
        <taxon>Ichneumonoidea</taxon>
        <taxon>Braconidae</taxon>
        <taxon>Euphorinae</taxon>
        <taxon>Microctonus</taxon>
    </lineage>
</organism>
<gene>
    <name evidence="1" type="ORF">PV328_011038</name>
</gene>
<comment type="caution">
    <text evidence="1">The sequence shown here is derived from an EMBL/GenBank/DDBJ whole genome shotgun (WGS) entry which is preliminary data.</text>
</comment>
<accession>A0AA39C4J2</accession>
<dbReference type="EMBL" id="JAQQBS010001425">
    <property type="protein sequence ID" value="KAK0157280.1"/>
    <property type="molecule type" value="Genomic_DNA"/>
</dbReference>
<evidence type="ECO:0000313" key="2">
    <source>
        <dbReference type="Proteomes" id="UP001168990"/>
    </source>
</evidence>
<reference evidence="1" key="1">
    <citation type="journal article" date="2023" name="bioRxiv">
        <title>Scaffold-level genome assemblies of two parasitoid biocontrol wasps reveal the parthenogenesis mechanism and an associated novel virus.</title>
        <authorList>
            <person name="Inwood S."/>
            <person name="Skelly J."/>
            <person name="Guhlin J."/>
            <person name="Harrop T."/>
            <person name="Goldson S."/>
            <person name="Dearden P."/>
        </authorList>
    </citation>
    <scope>NUCLEOTIDE SEQUENCE</scope>
    <source>
        <strain evidence="1">Irish</strain>
        <tissue evidence="1">Whole body</tissue>
    </source>
</reference>
<protein>
    <submittedName>
        <fullName evidence="1">Uncharacterized protein</fullName>
    </submittedName>
</protein>
<proteinExistence type="predicted"/>
<name>A0AA39C4J2_9HYME</name>
<dbReference type="AlphaFoldDB" id="A0AA39C4J2"/>